<name>A0A1Z5KL09_FISSO</name>
<dbReference type="EMBL" id="BDSP01000248">
    <property type="protein sequence ID" value="GAX26618.1"/>
    <property type="molecule type" value="Genomic_DNA"/>
</dbReference>
<dbReference type="InParanoid" id="A0A1Z5KL09"/>
<sequence length="379" mass="43678">MDEEEKKTDESFEWTSTKDLKRFATNRPTPILTPIINPPEPQHVSPLKATKRSKIAVALISFVLLWLGMEWEFVGPRNFRATPKGHSKDTTVITPCKNNKRDYIRNNTRSMIGSWQANTWIPPDGWVYVSLTKMQQLYINKTIVWLGDSLSRRAALTWHSLLTTSDPQDASLFSLSSSTIIDVTKEEDEYECPWYTKAKHRPKICRLNSTYPFLHVRENCWTQVLQFFHDENKKPVTMSHDPDLIVVAVGTWDIDVKMTCRLDDHYPLPMIVEKAVIALNRVASSQLRVVVRTAAYSDWGEERAIEIDAMNEVLMDRIDQMMNPFLTYIHWGGAMKPRALYPNRITGDNRAHFGVEGRLVLLHMLTNHLLDVGFFDSEG</sequence>
<organism evidence="2 3">
    <name type="scientific">Fistulifera solaris</name>
    <name type="common">Oleaginous diatom</name>
    <dbReference type="NCBI Taxonomy" id="1519565"/>
    <lineage>
        <taxon>Eukaryota</taxon>
        <taxon>Sar</taxon>
        <taxon>Stramenopiles</taxon>
        <taxon>Ochrophyta</taxon>
        <taxon>Bacillariophyta</taxon>
        <taxon>Bacillariophyceae</taxon>
        <taxon>Bacillariophycidae</taxon>
        <taxon>Naviculales</taxon>
        <taxon>Naviculaceae</taxon>
        <taxon>Fistulifera</taxon>
    </lineage>
</organism>
<evidence type="ECO:0000256" key="1">
    <source>
        <dbReference type="SAM" id="Phobius"/>
    </source>
</evidence>
<gene>
    <name evidence="2" type="ORF">FisN_21Lh088</name>
</gene>
<dbReference type="Proteomes" id="UP000198406">
    <property type="component" value="Unassembled WGS sequence"/>
</dbReference>
<dbReference type="SUPFAM" id="SSF52266">
    <property type="entry name" value="SGNH hydrolase"/>
    <property type="match status" value="1"/>
</dbReference>
<evidence type="ECO:0000313" key="3">
    <source>
        <dbReference type="Proteomes" id="UP000198406"/>
    </source>
</evidence>
<keyword evidence="3" id="KW-1185">Reference proteome</keyword>
<evidence type="ECO:0000313" key="2">
    <source>
        <dbReference type="EMBL" id="GAX26618.1"/>
    </source>
</evidence>
<feature type="transmembrane region" description="Helical" evidence="1">
    <location>
        <begin position="55"/>
        <end position="74"/>
    </location>
</feature>
<reference evidence="2 3" key="1">
    <citation type="journal article" date="2015" name="Plant Cell">
        <title>Oil accumulation by the oleaginous diatom Fistulifera solaris as revealed by the genome and transcriptome.</title>
        <authorList>
            <person name="Tanaka T."/>
            <person name="Maeda Y."/>
            <person name="Veluchamy A."/>
            <person name="Tanaka M."/>
            <person name="Abida H."/>
            <person name="Marechal E."/>
            <person name="Bowler C."/>
            <person name="Muto M."/>
            <person name="Sunaga Y."/>
            <person name="Tanaka M."/>
            <person name="Yoshino T."/>
            <person name="Taniguchi T."/>
            <person name="Fukuda Y."/>
            <person name="Nemoto M."/>
            <person name="Matsumoto M."/>
            <person name="Wong P.S."/>
            <person name="Aburatani S."/>
            <person name="Fujibuchi W."/>
        </authorList>
    </citation>
    <scope>NUCLEOTIDE SEQUENCE [LARGE SCALE GENOMIC DNA]</scope>
    <source>
        <strain evidence="2 3">JPCC DA0580</strain>
    </source>
</reference>
<accession>A0A1Z5KL09</accession>
<keyword evidence="1" id="KW-1133">Transmembrane helix</keyword>
<protein>
    <submittedName>
        <fullName evidence="2">Uncharacterized protein</fullName>
    </submittedName>
</protein>
<keyword evidence="1" id="KW-0812">Transmembrane</keyword>
<keyword evidence="1" id="KW-0472">Membrane</keyword>
<proteinExistence type="predicted"/>
<comment type="caution">
    <text evidence="2">The sequence shown here is derived from an EMBL/GenBank/DDBJ whole genome shotgun (WGS) entry which is preliminary data.</text>
</comment>
<dbReference type="AlphaFoldDB" id="A0A1Z5KL09"/>